<dbReference type="SUPFAM" id="SSF50022">
    <property type="entry name" value="ISP domain"/>
    <property type="match status" value="1"/>
</dbReference>
<feature type="domain" description="Rieske" evidence="5">
    <location>
        <begin position="43"/>
        <end position="140"/>
    </location>
</feature>
<dbReference type="Proteomes" id="UP000825381">
    <property type="component" value="Chromosome"/>
</dbReference>
<dbReference type="RefSeq" id="WP_220641024.1">
    <property type="nucleotide sequence ID" value="NZ_CP080429.1"/>
</dbReference>
<evidence type="ECO:0000259" key="5">
    <source>
        <dbReference type="PROSITE" id="PS51296"/>
    </source>
</evidence>
<evidence type="ECO:0000313" key="7">
    <source>
        <dbReference type="Proteomes" id="UP000825381"/>
    </source>
</evidence>
<keyword evidence="4" id="KW-0411">Iron-sulfur</keyword>
<evidence type="ECO:0000313" key="6">
    <source>
        <dbReference type="EMBL" id="QYJ68684.1"/>
    </source>
</evidence>
<evidence type="ECO:0000256" key="1">
    <source>
        <dbReference type="ARBA" id="ARBA00022714"/>
    </source>
</evidence>
<accession>A0ABX8V762</accession>
<proteinExistence type="predicted"/>
<dbReference type="PROSITE" id="PS51296">
    <property type="entry name" value="RIESKE"/>
    <property type="match status" value="1"/>
</dbReference>
<protein>
    <recommendedName>
        <fullName evidence="5">Rieske domain-containing protein</fullName>
    </recommendedName>
</protein>
<name>A0ABX8V762_9FLAO</name>
<dbReference type="EMBL" id="CP080429">
    <property type="protein sequence ID" value="QYJ68684.1"/>
    <property type="molecule type" value="Genomic_DNA"/>
</dbReference>
<dbReference type="InterPro" id="IPR036922">
    <property type="entry name" value="Rieske_2Fe-2S_sf"/>
</dbReference>
<evidence type="ECO:0000256" key="4">
    <source>
        <dbReference type="ARBA" id="ARBA00023014"/>
    </source>
</evidence>
<gene>
    <name evidence="6" type="ORF">K1I41_02045</name>
</gene>
<keyword evidence="7" id="KW-1185">Reference proteome</keyword>
<keyword evidence="3" id="KW-0408">Iron</keyword>
<dbReference type="PROSITE" id="PS51257">
    <property type="entry name" value="PROKAR_LIPOPROTEIN"/>
    <property type="match status" value="1"/>
</dbReference>
<sequence length="143" mass="15871">MNATKYIILLLLLPLLFGCSNDGINNNNRYLPNYGFSVDINMELPLYTNLQFTGNPVYIDQAGVGITGIFVMNTGGGYVAYEATCPNQEISECSGMFLQGITAICPCDEAEYNLFNGQSTEKEFPLKQYRVEVVNPSVIRVFN</sequence>
<evidence type="ECO:0000256" key="2">
    <source>
        <dbReference type="ARBA" id="ARBA00022723"/>
    </source>
</evidence>
<dbReference type="Gene3D" id="2.102.10.10">
    <property type="entry name" value="Rieske [2Fe-2S] iron-sulphur domain"/>
    <property type="match status" value="1"/>
</dbReference>
<organism evidence="6 7">
    <name type="scientific">Flavobacterium litorale</name>
    <dbReference type="NCBI Taxonomy" id="2856519"/>
    <lineage>
        <taxon>Bacteria</taxon>
        <taxon>Pseudomonadati</taxon>
        <taxon>Bacteroidota</taxon>
        <taxon>Flavobacteriia</taxon>
        <taxon>Flavobacteriales</taxon>
        <taxon>Flavobacteriaceae</taxon>
        <taxon>Flavobacterium</taxon>
    </lineage>
</organism>
<evidence type="ECO:0000256" key="3">
    <source>
        <dbReference type="ARBA" id="ARBA00023004"/>
    </source>
</evidence>
<dbReference type="InterPro" id="IPR017941">
    <property type="entry name" value="Rieske_2Fe-2S"/>
</dbReference>
<keyword evidence="2" id="KW-0479">Metal-binding</keyword>
<reference evidence="6 7" key="1">
    <citation type="submission" date="2021-07" db="EMBL/GenBank/DDBJ databases">
        <title>Flavobacterium WSW3-B6 sp.nov, isolated from seaweed.</title>
        <authorList>
            <person name="Muhammad N."/>
            <person name="Ho H."/>
            <person name="Lee Y.-J."/>
            <person name="Nguyen T."/>
            <person name="Ho J."/>
            <person name="Kim S.-G."/>
        </authorList>
    </citation>
    <scope>NUCLEOTIDE SEQUENCE [LARGE SCALE GENOMIC DNA]</scope>
    <source>
        <strain evidence="6 7">WSW3-B6</strain>
    </source>
</reference>
<keyword evidence="1" id="KW-0001">2Fe-2S</keyword>